<keyword evidence="3" id="KW-1185">Reference proteome</keyword>
<dbReference type="Pfam" id="PF14494">
    <property type="entry name" value="DUF4436"/>
    <property type="match status" value="1"/>
</dbReference>
<dbReference type="InterPro" id="IPR027948">
    <property type="entry name" value="DUF4436"/>
</dbReference>
<proteinExistence type="predicted"/>
<evidence type="ECO:0000256" key="1">
    <source>
        <dbReference type="SAM" id="MobiDB-lite"/>
    </source>
</evidence>
<dbReference type="Proteomes" id="UP000070544">
    <property type="component" value="Unassembled WGS sequence"/>
</dbReference>
<dbReference type="OrthoDB" id="5594013at2759"/>
<organism evidence="2 3">
    <name type="scientific">Gonapodya prolifera (strain JEL478)</name>
    <name type="common">Monoblepharis prolifera</name>
    <dbReference type="NCBI Taxonomy" id="1344416"/>
    <lineage>
        <taxon>Eukaryota</taxon>
        <taxon>Fungi</taxon>
        <taxon>Fungi incertae sedis</taxon>
        <taxon>Chytridiomycota</taxon>
        <taxon>Chytridiomycota incertae sedis</taxon>
        <taxon>Monoblepharidomycetes</taxon>
        <taxon>Monoblepharidales</taxon>
        <taxon>Gonapodyaceae</taxon>
        <taxon>Gonapodya</taxon>
    </lineage>
</organism>
<sequence length="361" mass="38249">MPESVPIWRRLFPLLLLILVVIVAAVVNVLYKQQGAALSKPTALCVNNAPCIDSNGVPVVKTYNTTFTDALVISAHFVTIDQVAEKVSYRLTVDGIGKYEGNLGNITLVAGDSYKTFDGTTTTVGLDVSFGATDGDVSSFPFDIHAGSSTVTAFVGKPPAANGTFIPLGFQNMGTTGSFTSVALILGVDNTPGVYAYQIGVAVGRSSATKFFAIFTAFLQWVITLGYGFITVDIRFRGRKLEFPILAMGPGLLFAMPGIRNAAPNAPPIGTQLDMASLFFALAVIGLCLCANIFRYLWEAGIPPSTPAAAASSASSSAATLTTSKPPLGYASVRAQSEVWGTDHRFKGGAEEERYEPRYRS</sequence>
<evidence type="ECO:0000313" key="3">
    <source>
        <dbReference type="Proteomes" id="UP000070544"/>
    </source>
</evidence>
<accession>A0A139A282</accession>
<dbReference type="AlphaFoldDB" id="A0A139A282"/>
<protein>
    <submittedName>
        <fullName evidence="2">Uncharacterized protein</fullName>
    </submittedName>
</protein>
<dbReference type="OMA" id="TENADMF"/>
<dbReference type="STRING" id="1344416.A0A139A282"/>
<name>A0A139A282_GONPJ</name>
<reference evidence="2 3" key="1">
    <citation type="journal article" date="2015" name="Genome Biol. Evol.">
        <title>Phylogenomic analyses indicate that early fungi evolved digesting cell walls of algal ancestors of land plants.</title>
        <authorList>
            <person name="Chang Y."/>
            <person name="Wang S."/>
            <person name="Sekimoto S."/>
            <person name="Aerts A.L."/>
            <person name="Choi C."/>
            <person name="Clum A."/>
            <person name="LaButti K.M."/>
            <person name="Lindquist E.A."/>
            <person name="Yee Ngan C."/>
            <person name="Ohm R.A."/>
            <person name="Salamov A.A."/>
            <person name="Grigoriev I.V."/>
            <person name="Spatafora J.W."/>
            <person name="Berbee M.L."/>
        </authorList>
    </citation>
    <scope>NUCLEOTIDE SEQUENCE [LARGE SCALE GENOMIC DNA]</scope>
    <source>
        <strain evidence="2 3">JEL478</strain>
    </source>
</reference>
<gene>
    <name evidence="2" type="ORF">M427DRAFT_73884</name>
</gene>
<dbReference type="EMBL" id="KQ965821">
    <property type="protein sequence ID" value="KXS10463.1"/>
    <property type="molecule type" value="Genomic_DNA"/>
</dbReference>
<evidence type="ECO:0000313" key="2">
    <source>
        <dbReference type="EMBL" id="KXS10463.1"/>
    </source>
</evidence>
<feature type="region of interest" description="Disordered" evidence="1">
    <location>
        <begin position="342"/>
        <end position="361"/>
    </location>
</feature>